<evidence type="ECO:0000313" key="1">
    <source>
        <dbReference type="EMBL" id="CAJ1969053.1"/>
    </source>
</evidence>
<keyword evidence="2" id="KW-1185">Reference proteome</keyword>
<proteinExistence type="predicted"/>
<evidence type="ECO:0000313" key="2">
    <source>
        <dbReference type="Proteomes" id="UP001189624"/>
    </source>
</evidence>
<gene>
    <name evidence="1" type="ORF">AYBTSS11_LOCUS22058</name>
</gene>
<sequence length="71" mass="7828">MNKFWWHGDLNVVVFKDVCWLVRPRPVVASGFRAGGVEGTRWRFQGGSRGGHAVALVEAQCLLGEDETATV</sequence>
<dbReference type="Gramene" id="rna-AYBTSS11_LOCUS22058">
    <property type="protein sequence ID" value="CAJ1969053.1"/>
    <property type="gene ID" value="gene-AYBTSS11_LOCUS22058"/>
</dbReference>
<dbReference type="Proteomes" id="UP001189624">
    <property type="component" value="Chromosome 7"/>
</dbReference>
<organism evidence="1 2">
    <name type="scientific">Sphenostylis stenocarpa</name>
    <dbReference type="NCBI Taxonomy" id="92480"/>
    <lineage>
        <taxon>Eukaryota</taxon>
        <taxon>Viridiplantae</taxon>
        <taxon>Streptophyta</taxon>
        <taxon>Embryophyta</taxon>
        <taxon>Tracheophyta</taxon>
        <taxon>Spermatophyta</taxon>
        <taxon>Magnoliopsida</taxon>
        <taxon>eudicotyledons</taxon>
        <taxon>Gunneridae</taxon>
        <taxon>Pentapetalae</taxon>
        <taxon>rosids</taxon>
        <taxon>fabids</taxon>
        <taxon>Fabales</taxon>
        <taxon>Fabaceae</taxon>
        <taxon>Papilionoideae</taxon>
        <taxon>50 kb inversion clade</taxon>
        <taxon>NPAAA clade</taxon>
        <taxon>indigoferoid/millettioid clade</taxon>
        <taxon>Phaseoleae</taxon>
        <taxon>Sphenostylis</taxon>
    </lineage>
</organism>
<dbReference type="EMBL" id="OY731404">
    <property type="protein sequence ID" value="CAJ1969053.1"/>
    <property type="molecule type" value="Genomic_DNA"/>
</dbReference>
<dbReference type="AlphaFoldDB" id="A0AA86VTW4"/>
<name>A0AA86VTW4_9FABA</name>
<protein>
    <submittedName>
        <fullName evidence="1">Uncharacterized protein</fullName>
    </submittedName>
</protein>
<reference evidence="1" key="1">
    <citation type="submission" date="2023-10" db="EMBL/GenBank/DDBJ databases">
        <authorList>
            <person name="Domelevo Entfellner J.-B."/>
        </authorList>
    </citation>
    <scope>NUCLEOTIDE SEQUENCE</scope>
</reference>
<accession>A0AA86VTW4</accession>